<evidence type="ECO:0000259" key="2">
    <source>
        <dbReference type="PROSITE" id="PS50125"/>
    </source>
</evidence>
<keyword evidence="4" id="KW-1185">Reference proteome</keyword>
<dbReference type="PROSITE" id="PS50125">
    <property type="entry name" value="GUANYLATE_CYCLASE_2"/>
    <property type="match status" value="1"/>
</dbReference>
<gene>
    <name evidence="3" type="ORF">HYH02_008266</name>
</gene>
<feature type="region of interest" description="Disordered" evidence="1">
    <location>
        <begin position="969"/>
        <end position="993"/>
    </location>
</feature>
<protein>
    <recommendedName>
        <fullName evidence="2">Guanylate cyclase domain-containing protein</fullName>
    </recommendedName>
</protein>
<proteinExistence type="predicted"/>
<feature type="domain" description="Guanylate cyclase" evidence="2">
    <location>
        <begin position="533"/>
        <end position="591"/>
    </location>
</feature>
<reference evidence="3" key="1">
    <citation type="journal article" date="2020" name="bioRxiv">
        <title>Comparative genomics of Chlamydomonas.</title>
        <authorList>
            <person name="Craig R.J."/>
            <person name="Hasan A.R."/>
            <person name="Ness R.W."/>
            <person name="Keightley P.D."/>
        </authorList>
    </citation>
    <scope>NUCLEOTIDE SEQUENCE</scope>
    <source>
        <strain evidence="3">CCAP 11/173</strain>
    </source>
</reference>
<dbReference type="Proteomes" id="UP000613740">
    <property type="component" value="Unassembled WGS sequence"/>
</dbReference>
<dbReference type="OrthoDB" id="48903at2759"/>
<organism evidence="3 4">
    <name type="scientific">Chlamydomonas schloesseri</name>
    <dbReference type="NCBI Taxonomy" id="2026947"/>
    <lineage>
        <taxon>Eukaryota</taxon>
        <taxon>Viridiplantae</taxon>
        <taxon>Chlorophyta</taxon>
        <taxon>core chlorophytes</taxon>
        <taxon>Chlorophyceae</taxon>
        <taxon>CS clade</taxon>
        <taxon>Chlamydomonadales</taxon>
        <taxon>Chlamydomonadaceae</taxon>
        <taxon>Chlamydomonas</taxon>
    </lineage>
</organism>
<evidence type="ECO:0000256" key="1">
    <source>
        <dbReference type="SAM" id="MobiDB-lite"/>
    </source>
</evidence>
<dbReference type="Gene3D" id="3.40.190.10">
    <property type="entry name" value="Periplasmic binding protein-like II"/>
    <property type="match status" value="1"/>
</dbReference>
<evidence type="ECO:0000313" key="3">
    <source>
        <dbReference type="EMBL" id="KAG2446700.1"/>
    </source>
</evidence>
<evidence type="ECO:0000313" key="4">
    <source>
        <dbReference type="Proteomes" id="UP000613740"/>
    </source>
</evidence>
<feature type="region of interest" description="Disordered" evidence="1">
    <location>
        <begin position="1650"/>
        <end position="1669"/>
    </location>
</feature>
<dbReference type="PANTHER" id="PTHR43649:SF12">
    <property type="entry name" value="DIACETYLCHITOBIOSE BINDING PROTEIN DASA"/>
    <property type="match status" value="1"/>
</dbReference>
<dbReference type="InterPro" id="IPR001054">
    <property type="entry name" value="A/G_cyclase"/>
</dbReference>
<dbReference type="SUPFAM" id="SSF55073">
    <property type="entry name" value="Nucleotide cyclase"/>
    <property type="match status" value="1"/>
</dbReference>
<feature type="region of interest" description="Disordered" evidence="1">
    <location>
        <begin position="1041"/>
        <end position="1089"/>
    </location>
</feature>
<feature type="region of interest" description="Disordered" evidence="1">
    <location>
        <begin position="1106"/>
        <end position="1143"/>
    </location>
</feature>
<feature type="region of interest" description="Disordered" evidence="1">
    <location>
        <begin position="745"/>
        <end position="765"/>
    </location>
</feature>
<feature type="region of interest" description="Disordered" evidence="1">
    <location>
        <begin position="818"/>
        <end position="848"/>
    </location>
</feature>
<dbReference type="PANTHER" id="PTHR43649">
    <property type="entry name" value="ARABINOSE-BINDING PROTEIN-RELATED"/>
    <property type="match status" value="1"/>
</dbReference>
<dbReference type="EMBL" id="JAEHOD010000025">
    <property type="protein sequence ID" value="KAG2446700.1"/>
    <property type="molecule type" value="Genomic_DNA"/>
</dbReference>
<dbReference type="InterPro" id="IPR050490">
    <property type="entry name" value="Bact_solute-bd_prot1"/>
</dbReference>
<comment type="caution">
    <text evidence="3">The sequence shown here is derived from an EMBL/GenBank/DDBJ whole genome shotgun (WGS) entry which is preliminary data.</text>
</comment>
<dbReference type="SUPFAM" id="SSF53850">
    <property type="entry name" value="Periplasmic binding protein-like II"/>
    <property type="match status" value="1"/>
</dbReference>
<accession>A0A835WGQ9</accession>
<dbReference type="Gene3D" id="3.30.70.1230">
    <property type="entry name" value="Nucleotide cyclase"/>
    <property type="match status" value="3"/>
</dbReference>
<sequence>MSSVATSQQAPPRPLRVVAPKLALLDSLASRADVFSDTTGVPVSFDLLSFGAFSLRRQSLLLDRSPPNVTHGYDVMIVTPTAYGDAAQVPGKLLDISRLVSGDPSLLDILPAFRAATMYSGGVMAIPLVPAPFLLFYRLDIFQRDNLTVPQTWEQFADLAERYHNGPDGLVGNCNIPVGGTCRGESVFLRALLTSYIQTEGPSHGFLWDPETMQTLVTSEAGETALKMFRRLTAVGPTWSHSPECVQNDFNMGRCFMGVGHPSQFKSGSFGAPGLTRARGKMGIAPHPGTTRVLDRTTLKLVPCDRTRCPLAEEVVMEDGASRLLNRPILLQSTMVMLNGLSPLAFQFYAFQLFALLASASVVGTGRGNGLLLEPNELLPMRLSDVSPDQLKYWVAKGYDPGDAERFLAVYRTTAIKEHIMPEVKIRMASNVTSALNTAAALYNSPATNATALPAILGRLEAALNGIVAAEGGQDAFAQQYRRSLNWVPKTGTGGAASVSPAPDSQHGASSAEVTVALAVAIPCVAADTKCLTLVVTDIYESTALWEKLPASVMDAAVSTHHAVIRQALLVHGGVESATEGDSFIISLKAPVAAAAFCLDVQQALLGAPWPVELTQYRDLEDLIGREDGVRSTYGDWLTAAAAASPTATVALVPSRASSDTLTSAFVSVSQPMPAFAAAAASAAAPAARRSSQLPYLQRHLSDGVANVAALDSYPGAPQSCGVIRERTQPLSTILDDDVVAADPVGAPASEGSVRDGEGGLQGPPQELLPQATIVMTAAAAAAGDRYGGMLATDVAHDYLPPAADSFVGPVLTATAARSSSPVIRSADGLNEGGSRPPQVSQSAGAVTGSNRGTGYFRALDLGKAGEDTMAVALADPGPLLVSEEFAGLTAAAGTAERHGAVADTAAQQALLPLADGDDAPETGVAKIAYCVLPRQELPSAASSSAWATESGITGPTLATTVAPSMVTDGTGAPSSIARAPSHPPAQTRPDALPRRVIQVVAGAAGMPFGNRDGAEGLLPPFVRTPAHASRPCEEAAADALSQAAAGARPQGGMLASQPSSVSAAAGTAARSVSQSQASPHHGEEPLPSTRRGVWELLVGAAGATASGAGGNRASSASGMSRQRHAGASARAGGSPLSSFRQRRASQSMSLAAIAAGSASAGGSGLASPAGDIMARAADASNSGLGLVQGPTAARAAARTLAEELEAAWIVAGPDGGISPTTPHAVKLPAEQLYVTADSEAAETFGDRSSYPAGAGGYAGTQAVGTAAVDTLSATATQEVDTADGDLLGSTAGAAAASPRPAASLSYAHSRRAHTSVSATAYGGHGGPSKRQLTVFRGLRVRMGIHSVSSSTGSGEVEVSRNAASGRVQYSGALLRLAKAVSDVGQGGMILMSQATRDALQQATEGESAAALQKALGGPFVVLWMGRHTFTNGAGDAHLYQIVSMPLIGRLALQLQQPGRTLLRKCSPVPPLGGVLDAPAAGLGTLARISVVGASTLMAWNAEVTSRALAQMHEMLLEELRCAVEAAAFDGGGGANGGLTSQLSGHGMVEGSSSYAVALVAGSSTGVVRACVVEGAERLMTAPSSQTMQRHPSVFWSSAGINRPNLPHTAHGASRQAAEQSITPAGDAGVTRWWPRWSHGQHTRNQHAAFKGSASSFRDASGSAKSGTARAREVLETSFRFKDSAPSARSRPTAATMAVAFSGAPATAAQWLLSCMTRLPTLEWPPELLEHPLAEEVVFGSGSGAVLVHMCGLRAAAALAYGDLSGASLVPCCFSGRMSYERTPPAAVLKKAAAAARTGQVVTDAATAAFLPKEISSKLKLLTMESDKLSFAKSMTNLNLSHTP</sequence>
<dbReference type="GO" id="GO:0035556">
    <property type="term" value="P:intracellular signal transduction"/>
    <property type="evidence" value="ECO:0007669"/>
    <property type="project" value="InterPro"/>
</dbReference>
<feature type="compositionally biased region" description="Polar residues" evidence="1">
    <location>
        <begin position="1653"/>
        <end position="1666"/>
    </location>
</feature>
<feature type="compositionally biased region" description="Polar residues" evidence="1">
    <location>
        <begin position="838"/>
        <end position="848"/>
    </location>
</feature>
<name>A0A835WGQ9_9CHLO</name>
<dbReference type="GO" id="GO:0009190">
    <property type="term" value="P:cyclic nucleotide biosynthetic process"/>
    <property type="evidence" value="ECO:0007669"/>
    <property type="project" value="InterPro"/>
</dbReference>
<dbReference type="InterPro" id="IPR029787">
    <property type="entry name" value="Nucleotide_cyclase"/>
</dbReference>
<feature type="compositionally biased region" description="Low complexity" evidence="1">
    <location>
        <begin position="1106"/>
        <end position="1135"/>
    </location>
</feature>